<dbReference type="EMBL" id="VRSV01000001">
    <property type="protein sequence ID" value="TXK13779.1"/>
    <property type="molecule type" value="Genomic_DNA"/>
</dbReference>
<dbReference type="GO" id="GO:0009229">
    <property type="term" value="P:thiamine diphosphate biosynthetic process"/>
    <property type="evidence" value="ECO:0007669"/>
    <property type="project" value="UniProtKB-UniRule"/>
</dbReference>
<evidence type="ECO:0000259" key="13">
    <source>
        <dbReference type="Pfam" id="PF02581"/>
    </source>
</evidence>
<feature type="binding site" evidence="10">
    <location>
        <begin position="33"/>
        <end position="37"/>
    </location>
    <ligand>
        <name>4-amino-2-methyl-5-(diphosphooxymethyl)pyrimidine</name>
        <dbReference type="ChEBI" id="CHEBI:57841"/>
    </ligand>
</feature>
<keyword evidence="15" id="KW-1185">Reference proteome</keyword>
<dbReference type="NCBIfam" id="TIGR00693">
    <property type="entry name" value="thiE"/>
    <property type="match status" value="1"/>
</dbReference>
<evidence type="ECO:0000313" key="14">
    <source>
        <dbReference type="EMBL" id="TXK13779.1"/>
    </source>
</evidence>
<dbReference type="AlphaFoldDB" id="A0A5C8I645"/>
<feature type="binding site" evidence="10">
    <location>
        <position position="89"/>
    </location>
    <ligand>
        <name>Mg(2+)</name>
        <dbReference type="ChEBI" id="CHEBI:18420"/>
    </ligand>
</feature>
<dbReference type="PANTHER" id="PTHR20857">
    <property type="entry name" value="THIAMINE-PHOSPHATE PYROPHOSPHORYLASE"/>
    <property type="match status" value="1"/>
</dbReference>
<dbReference type="Proteomes" id="UP000321034">
    <property type="component" value="Unassembled WGS sequence"/>
</dbReference>
<evidence type="ECO:0000256" key="8">
    <source>
        <dbReference type="ARBA" id="ARBA00047851"/>
    </source>
</evidence>
<comment type="caution">
    <text evidence="14">The sequence shown here is derived from an EMBL/GenBank/DDBJ whole genome shotgun (WGS) entry which is preliminary data.</text>
</comment>
<dbReference type="GO" id="GO:0009228">
    <property type="term" value="P:thiamine biosynthetic process"/>
    <property type="evidence" value="ECO:0007669"/>
    <property type="project" value="UniProtKB-KW"/>
</dbReference>
<feature type="binding site" evidence="10">
    <location>
        <position position="164"/>
    </location>
    <ligand>
        <name>2-[(2R,5Z)-2-carboxy-4-methylthiazol-5(2H)-ylidene]ethyl phosphate</name>
        <dbReference type="ChEBI" id="CHEBI:62899"/>
    </ligand>
</feature>
<sequence length="208" mass="20589">MYLVTDAAIATRAGHRLPDLVAAAVAGGVTAVQVREKHAPARAFLDTVLAVAAATPPHVPVIVNDRVDVYLAARAAGAAVAGVHLGQSDLPASIARTLIGPGGVIGVSVSTDAEMREASPHADYLGIGPYRATSTKPDAANPLGLRATGRLAAASTLPVVAIGGITATDAPVLRAAGVSGIAVVSAVCGVSDPSVAAASLRSAWETGR</sequence>
<feature type="binding site" evidence="10">
    <location>
        <position position="136"/>
    </location>
    <ligand>
        <name>4-amino-2-methyl-5-(diphosphooxymethyl)pyrimidine</name>
        <dbReference type="ChEBI" id="CHEBI:57841"/>
    </ligand>
</feature>
<evidence type="ECO:0000256" key="6">
    <source>
        <dbReference type="ARBA" id="ARBA00022977"/>
    </source>
</evidence>
<proteinExistence type="inferred from homology"/>
<comment type="catalytic activity">
    <reaction evidence="8 10 11">
        <text>2-(2-carboxy-4-methylthiazol-5-yl)ethyl phosphate + 4-amino-2-methyl-5-(diphosphooxymethyl)pyrimidine + 2 H(+) = thiamine phosphate + CO2 + diphosphate</text>
        <dbReference type="Rhea" id="RHEA:47848"/>
        <dbReference type="ChEBI" id="CHEBI:15378"/>
        <dbReference type="ChEBI" id="CHEBI:16526"/>
        <dbReference type="ChEBI" id="CHEBI:33019"/>
        <dbReference type="ChEBI" id="CHEBI:37575"/>
        <dbReference type="ChEBI" id="CHEBI:57841"/>
        <dbReference type="ChEBI" id="CHEBI:62890"/>
        <dbReference type="EC" id="2.5.1.3"/>
    </reaction>
</comment>
<dbReference type="EC" id="2.5.1.3" evidence="10"/>
<feature type="domain" description="Thiamine phosphate synthase/TenI" evidence="13">
    <location>
        <begin position="1"/>
        <end position="187"/>
    </location>
</feature>
<accession>A0A5C8I645</accession>
<keyword evidence="3 10" id="KW-0808">Transferase</keyword>
<comment type="cofactor">
    <cofactor evidence="10">
        <name>Mg(2+)</name>
        <dbReference type="ChEBI" id="CHEBI:18420"/>
    </cofactor>
    <text evidence="10">Binds 1 Mg(2+) ion per subunit.</text>
</comment>
<comment type="catalytic activity">
    <reaction evidence="9 10 11">
        <text>2-[(2R,5Z)-2-carboxy-4-methylthiazol-5(2H)-ylidene]ethyl phosphate + 4-amino-2-methyl-5-(diphosphooxymethyl)pyrimidine + 2 H(+) = thiamine phosphate + CO2 + diphosphate</text>
        <dbReference type="Rhea" id="RHEA:47844"/>
        <dbReference type="ChEBI" id="CHEBI:15378"/>
        <dbReference type="ChEBI" id="CHEBI:16526"/>
        <dbReference type="ChEBI" id="CHEBI:33019"/>
        <dbReference type="ChEBI" id="CHEBI:37575"/>
        <dbReference type="ChEBI" id="CHEBI:57841"/>
        <dbReference type="ChEBI" id="CHEBI:62899"/>
        <dbReference type="EC" id="2.5.1.3"/>
    </reaction>
</comment>
<name>A0A5C8I645_9MICO</name>
<keyword evidence="4 10" id="KW-0479">Metal-binding</keyword>
<organism evidence="14 15">
    <name type="scientific">Microbacterium hatanonis</name>
    <dbReference type="NCBI Taxonomy" id="404366"/>
    <lineage>
        <taxon>Bacteria</taxon>
        <taxon>Bacillati</taxon>
        <taxon>Actinomycetota</taxon>
        <taxon>Actinomycetes</taxon>
        <taxon>Micrococcales</taxon>
        <taxon>Microbacteriaceae</taxon>
        <taxon>Microbacterium</taxon>
    </lineage>
</organism>
<dbReference type="OrthoDB" id="3243336at2"/>
<dbReference type="PANTHER" id="PTHR20857:SF15">
    <property type="entry name" value="THIAMINE-PHOSPHATE SYNTHASE"/>
    <property type="match status" value="1"/>
</dbReference>
<dbReference type="InterPro" id="IPR022998">
    <property type="entry name" value="ThiamineP_synth_TenI"/>
</dbReference>
<dbReference type="InterPro" id="IPR036206">
    <property type="entry name" value="ThiamineP_synth_sf"/>
</dbReference>
<evidence type="ECO:0000256" key="10">
    <source>
        <dbReference type="HAMAP-Rule" id="MF_00097"/>
    </source>
</evidence>
<evidence type="ECO:0000256" key="12">
    <source>
        <dbReference type="RuleBase" id="RU004253"/>
    </source>
</evidence>
<dbReference type="SUPFAM" id="SSF51391">
    <property type="entry name" value="Thiamin phosphate synthase"/>
    <property type="match status" value="1"/>
</dbReference>
<feature type="binding site" evidence="10">
    <location>
        <position position="108"/>
    </location>
    <ligand>
        <name>4-amino-2-methyl-5-(diphosphooxymethyl)pyrimidine</name>
        <dbReference type="ChEBI" id="CHEBI:57841"/>
    </ligand>
</feature>
<evidence type="ECO:0000256" key="7">
    <source>
        <dbReference type="ARBA" id="ARBA00047334"/>
    </source>
</evidence>
<dbReference type="GO" id="GO:0000287">
    <property type="term" value="F:magnesium ion binding"/>
    <property type="evidence" value="ECO:0007669"/>
    <property type="project" value="UniProtKB-UniRule"/>
</dbReference>
<feature type="binding site" evidence="10">
    <location>
        <position position="65"/>
    </location>
    <ligand>
        <name>Mg(2+)</name>
        <dbReference type="ChEBI" id="CHEBI:18420"/>
    </ligand>
</feature>
<dbReference type="Pfam" id="PF02581">
    <property type="entry name" value="TMP-TENI"/>
    <property type="match status" value="1"/>
</dbReference>
<evidence type="ECO:0000256" key="9">
    <source>
        <dbReference type="ARBA" id="ARBA00047883"/>
    </source>
</evidence>
<dbReference type="CDD" id="cd00564">
    <property type="entry name" value="TMP_TenI"/>
    <property type="match status" value="1"/>
</dbReference>
<evidence type="ECO:0000256" key="4">
    <source>
        <dbReference type="ARBA" id="ARBA00022723"/>
    </source>
</evidence>
<keyword evidence="6 10" id="KW-0784">Thiamine biosynthesis</keyword>
<evidence type="ECO:0000256" key="5">
    <source>
        <dbReference type="ARBA" id="ARBA00022842"/>
    </source>
</evidence>
<comment type="function">
    <text evidence="1 10">Condenses 4-methyl-5-(beta-hydroxyethyl)thiazole monophosphate (THZ-P) and 2-methyl-4-amino-5-hydroxymethyl pyrimidine pyrophosphate (HMP-PP) to form thiamine monophosphate (TMP).</text>
</comment>
<evidence type="ECO:0000256" key="1">
    <source>
        <dbReference type="ARBA" id="ARBA00003814"/>
    </source>
</evidence>
<dbReference type="Gene3D" id="3.20.20.70">
    <property type="entry name" value="Aldolase class I"/>
    <property type="match status" value="1"/>
</dbReference>
<evidence type="ECO:0000256" key="3">
    <source>
        <dbReference type="ARBA" id="ARBA00022679"/>
    </source>
</evidence>
<dbReference type="HAMAP" id="MF_00097">
    <property type="entry name" value="TMP_synthase"/>
    <property type="match status" value="1"/>
</dbReference>
<dbReference type="GO" id="GO:0005737">
    <property type="term" value="C:cytoplasm"/>
    <property type="evidence" value="ECO:0007669"/>
    <property type="project" value="TreeGrafter"/>
</dbReference>
<protein>
    <recommendedName>
        <fullName evidence="10">Thiamine-phosphate synthase</fullName>
        <shortName evidence="10">TP synthase</shortName>
        <shortName evidence="10">TPS</shortName>
        <ecNumber evidence="10">2.5.1.3</ecNumber>
    </recommendedName>
    <alternativeName>
        <fullName evidence="10">Thiamine-phosphate pyrophosphorylase</fullName>
        <shortName evidence="10">TMP pyrophosphorylase</shortName>
        <shortName evidence="10">TMP-PPase</shortName>
    </alternativeName>
</protein>
<dbReference type="GO" id="GO:0004789">
    <property type="term" value="F:thiamine-phosphate diphosphorylase activity"/>
    <property type="evidence" value="ECO:0007669"/>
    <property type="project" value="UniProtKB-UniRule"/>
</dbReference>
<comment type="similarity">
    <text evidence="10 11">Belongs to the thiamine-phosphate synthase family.</text>
</comment>
<comment type="pathway">
    <text evidence="2 10 12">Cofactor biosynthesis; thiamine diphosphate biosynthesis; thiamine phosphate from 4-amino-2-methyl-5-diphosphomethylpyrimidine and 4-methyl-5-(2-phosphoethyl)-thiazole: step 1/1.</text>
</comment>
<keyword evidence="5 10" id="KW-0460">Magnesium</keyword>
<feature type="binding site" evidence="10">
    <location>
        <begin position="133"/>
        <end position="135"/>
    </location>
    <ligand>
        <name>2-[(2R,5Z)-2-carboxy-4-methylthiazol-5(2H)-ylidene]ethyl phosphate</name>
        <dbReference type="ChEBI" id="CHEBI:62899"/>
    </ligand>
</feature>
<evidence type="ECO:0000256" key="11">
    <source>
        <dbReference type="RuleBase" id="RU003826"/>
    </source>
</evidence>
<dbReference type="InterPro" id="IPR034291">
    <property type="entry name" value="TMP_synthase"/>
</dbReference>
<dbReference type="UniPathway" id="UPA00060">
    <property type="reaction ID" value="UER00141"/>
</dbReference>
<evidence type="ECO:0000313" key="15">
    <source>
        <dbReference type="Proteomes" id="UP000321034"/>
    </source>
</evidence>
<comment type="catalytic activity">
    <reaction evidence="7 10 11">
        <text>4-methyl-5-(2-phosphooxyethyl)-thiazole + 4-amino-2-methyl-5-(diphosphooxymethyl)pyrimidine + H(+) = thiamine phosphate + diphosphate</text>
        <dbReference type="Rhea" id="RHEA:22328"/>
        <dbReference type="ChEBI" id="CHEBI:15378"/>
        <dbReference type="ChEBI" id="CHEBI:33019"/>
        <dbReference type="ChEBI" id="CHEBI:37575"/>
        <dbReference type="ChEBI" id="CHEBI:57841"/>
        <dbReference type="ChEBI" id="CHEBI:58296"/>
        <dbReference type="EC" id="2.5.1.3"/>
    </reaction>
</comment>
<reference evidence="14 15" key="1">
    <citation type="submission" date="2019-08" db="EMBL/GenBank/DDBJ databases">
        <authorList>
            <person name="Dong K."/>
        </authorList>
    </citation>
    <scope>NUCLEOTIDE SEQUENCE [LARGE SCALE GENOMIC DNA]</scope>
    <source>
        <strain evidence="14 15">JCM14558</strain>
    </source>
</reference>
<feature type="binding site" evidence="10">
    <location>
        <begin position="184"/>
        <end position="185"/>
    </location>
    <ligand>
        <name>2-[(2R,5Z)-2-carboxy-4-methylthiazol-5(2H)-ylidene]ethyl phosphate</name>
        <dbReference type="ChEBI" id="CHEBI:62899"/>
    </ligand>
</feature>
<feature type="binding site" evidence="10">
    <location>
        <position position="64"/>
    </location>
    <ligand>
        <name>4-amino-2-methyl-5-(diphosphooxymethyl)pyrimidine</name>
        <dbReference type="ChEBI" id="CHEBI:57841"/>
    </ligand>
</feature>
<evidence type="ECO:0000256" key="2">
    <source>
        <dbReference type="ARBA" id="ARBA00005165"/>
    </source>
</evidence>
<dbReference type="InterPro" id="IPR013785">
    <property type="entry name" value="Aldolase_TIM"/>
</dbReference>
<gene>
    <name evidence="10 14" type="primary">thiE</name>
    <name evidence="14" type="ORF">FVP77_03525</name>
</gene>